<protein>
    <recommendedName>
        <fullName evidence="3">Ig-like domain-containing protein</fullName>
    </recommendedName>
</protein>
<proteinExistence type="predicted"/>
<evidence type="ECO:0000256" key="1">
    <source>
        <dbReference type="ARBA" id="ARBA00023157"/>
    </source>
</evidence>
<name>A0A4Y2DRG4_ARAVE</name>
<dbReference type="InterPro" id="IPR013783">
    <property type="entry name" value="Ig-like_fold"/>
</dbReference>
<dbReference type="InterPro" id="IPR007110">
    <property type="entry name" value="Ig-like_dom"/>
</dbReference>
<dbReference type="InterPro" id="IPR036179">
    <property type="entry name" value="Ig-like_dom_sf"/>
</dbReference>
<feature type="compositionally biased region" description="Polar residues" evidence="2">
    <location>
        <begin position="15"/>
        <end position="26"/>
    </location>
</feature>
<evidence type="ECO:0000256" key="2">
    <source>
        <dbReference type="SAM" id="MobiDB-lite"/>
    </source>
</evidence>
<dbReference type="OrthoDB" id="10028801at2759"/>
<evidence type="ECO:0000313" key="5">
    <source>
        <dbReference type="Proteomes" id="UP000499080"/>
    </source>
</evidence>
<dbReference type="EMBL" id="BGPR01243914">
    <property type="protein sequence ID" value="GBM19341.1"/>
    <property type="molecule type" value="Genomic_DNA"/>
</dbReference>
<gene>
    <name evidence="4" type="ORF">AVEN_172357_1</name>
</gene>
<dbReference type="AlphaFoldDB" id="A0A4Y2DRG4"/>
<dbReference type="Proteomes" id="UP000499080">
    <property type="component" value="Unassembled WGS sequence"/>
</dbReference>
<keyword evidence="1" id="KW-1015">Disulfide bond</keyword>
<comment type="caution">
    <text evidence="4">The sequence shown here is derived from an EMBL/GenBank/DDBJ whole genome shotgun (WGS) entry which is preliminary data.</text>
</comment>
<accession>A0A4Y2DRG4</accession>
<dbReference type="Gene3D" id="2.60.40.10">
    <property type="entry name" value="Immunoglobulins"/>
    <property type="match status" value="1"/>
</dbReference>
<organism evidence="4 5">
    <name type="scientific">Araneus ventricosus</name>
    <name type="common">Orbweaver spider</name>
    <name type="synonym">Epeira ventricosa</name>
    <dbReference type="NCBI Taxonomy" id="182803"/>
    <lineage>
        <taxon>Eukaryota</taxon>
        <taxon>Metazoa</taxon>
        <taxon>Ecdysozoa</taxon>
        <taxon>Arthropoda</taxon>
        <taxon>Chelicerata</taxon>
        <taxon>Arachnida</taxon>
        <taxon>Araneae</taxon>
        <taxon>Araneomorphae</taxon>
        <taxon>Entelegynae</taxon>
        <taxon>Araneoidea</taxon>
        <taxon>Araneidae</taxon>
        <taxon>Araneus</taxon>
    </lineage>
</organism>
<keyword evidence="5" id="KW-1185">Reference proteome</keyword>
<evidence type="ECO:0000313" key="4">
    <source>
        <dbReference type="EMBL" id="GBM19341.1"/>
    </source>
</evidence>
<dbReference type="PROSITE" id="PS50835">
    <property type="entry name" value="IG_LIKE"/>
    <property type="match status" value="1"/>
</dbReference>
<feature type="domain" description="Ig-like" evidence="3">
    <location>
        <begin position="24"/>
        <end position="93"/>
    </location>
</feature>
<dbReference type="InterPro" id="IPR013162">
    <property type="entry name" value="CD80_C2-set"/>
</dbReference>
<reference evidence="4 5" key="1">
    <citation type="journal article" date="2019" name="Sci. Rep.">
        <title>Orb-weaving spider Araneus ventricosus genome elucidates the spidroin gene catalogue.</title>
        <authorList>
            <person name="Kono N."/>
            <person name="Nakamura H."/>
            <person name="Ohtoshi R."/>
            <person name="Moran D.A.P."/>
            <person name="Shinohara A."/>
            <person name="Yoshida Y."/>
            <person name="Fujiwara M."/>
            <person name="Mori M."/>
            <person name="Tomita M."/>
            <person name="Arakawa K."/>
        </authorList>
    </citation>
    <scope>NUCLEOTIDE SEQUENCE [LARGE SCALE GENOMIC DNA]</scope>
</reference>
<dbReference type="SUPFAM" id="SSF48726">
    <property type="entry name" value="Immunoglobulin"/>
    <property type="match status" value="1"/>
</dbReference>
<dbReference type="Pfam" id="PF08205">
    <property type="entry name" value="C2-set_2"/>
    <property type="match status" value="1"/>
</dbReference>
<feature type="region of interest" description="Disordered" evidence="2">
    <location>
        <begin position="1"/>
        <end position="26"/>
    </location>
</feature>
<evidence type="ECO:0000259" key="3">
    <source>
        <dbReference type="PROSITE" id="PS50835"/>
    </source>
</evidence>
<sequence length="93" mass="9871">MVSWTWSNLGPGGHETTTTTKDAPSSVTIKAQKEAKPGDVISATCKTERSNPASEITWVVDGIPLIGESTVETQESGGWITVSKINVNVTQQV</sequence>